<evidence type="ECO:0000256" key="1">
    <source>
        <dbReference type="SAM" id="MobiDB-lite"/>
    </source>
</evidence>
<evidence type="ECO:0000313" key="3">
    <source>
        <dbReference type="Proteomes" id="UP000830671"/>
    </source>
</evidence>
<sequence length="143" mass="16106">MWEPGIGRAMSPPPIPGFLGVPQCCPLLSRPMRHDELSNMMPETKRLSINLKRDATGIREVDQSPDQSLAARRKRLDSVPPTAEPLLDKRVFDVRELDAAKSALRDARESVPKNPFPRARIRKWRLAGSERQPNPVKTYGVSD</sequence>
<dbReference type="RefSeq" id="XP_049143323.1">
    <property type="nucleotide sequence ID" value="XM_049286180.1"/>
</dbReference>
<evidence type="ECO:0000313" key="2">
    <source>
        <dbReference type="EMBL" id="UQC81699.1"/>
    </source>
</evidence>
<organism evidence="2 3">
    <name type="scientific">Colletotrichum lupini</name>
    <dbReference type="NCBI Taxonomy" id="145971"/>
    <lineage>
        <taxon>Eukaryota</taxon>
        <taxon>Fungi</taxon>
        <taxon>Dikarya</taxon>
        <taxon>Ascomycota</taxon>
        <taxon>Pezizomycotina</taxon>
        <taxon>Sordariomycetes</taxon>
        <taxon>Hypocreomycetidae</taxon>
        <taxon>Glomerellales</taxon>
        <taxon>Glomerellaceae</taxon>
        <taxon>Colletotrichum</taxon>
        <taxon>Colletotrichum acutatum species complex</taxon>
    </lineage>
</organism>
<accession>A0A9Q8WFR0</accession>
<dbReference type="GeneID" id="73341190"/>
<name>A0A9Q8WFR0_9PEZI</name>
<dbReference type="AlphaFoldDB" id="A0A9Q8WFR0"/>
<keyword evidence="3" id="KW-1185">Reference proteome</keyword>
<dbReference type="EMBL" id="CP019476">
    <property type="protein sequence ID" value="UQC81699.1"/>
    <property type="molecule type" value="Genomic_DNA"/>
</dbReference>
<proteinExistence type="predicted"/>
<dbReference type="KEGG" id="clup:CLUP02_07185"/>
<feature type="region of interest" description="Disordered" evidence="1">
    <location>
        <begin position="56"/>
        <end position="82"/>
    </location>
</feature>
<protein>
    <submittedName>
        <fullName evidence="2">Uncharacterized protein</fullName>
    </submittedName>
</protein>
<reference evidence="2" key="1">
    <citation type="journal article" date="2021" name="Mol. Plant Microbe Interact.">
        <title>Complete Genome Sequence of the Plant-Pathogenic Fungus Colletotrichum lupini.</title>
        <authorList>
            <person name="Baroncelli R."/>
            <person name="Pensec F."/>
            <person name="Da Lio D."/>
            <person name="Boufleur T."/>
            <person name="Vicente I."/>
            <person name="Sarrocco S."/>
            <person name="Picot A."/>
            <person name="Baraldi E."/>
            <person name="Sukno S."/>
            <person name="Thon M."/>
            <person name="Le Floch G."/>
        </authorList>
    </citation>
    <scope>NUCLEOTIDE SEQUENCE</scope>
    <source>
        <strain evidence="2">IMI 504893</strain>
    </source>
</reference>
<gene>
    <name evidence="2" type="ORF">CLUP02_07185</name>
</gene>
<dbReference type="Proteomes" id="UP000830671">
    <property type="component" value="Chromosome 4"/>
</dbReference>